<organism evidence="5 6">
    <name type="scientific">Chlorella vulgaris</name>
    <name type="common">Green alga</name>
    <dbReference type="NCBI Taxonomy" id="3077"/>
    <lineage>
        <taxon>Eukaryota</taxon>
        <taxon>Viridiplantae</taxon>
        <taxon>Chlorophyta</taxon>
        <taxon>core chlorophytes</taxon>
        <taxon>Trebouxiophyceae</taxon>
        <taxon>Chlorellales</taxon>
        <taxon>Chlorellaceae</taxon>
        <taxon>Chlorella clade</taxon>
        <taxon>Chlorella</taxon>
    </lineage>
</organism>
<dbReference type="InterPro" id="IPR003613">
    <property type="entry name" value="Ubox_domain"/>
</dbReference>
<feature type="compositionally biased region" description="Gly residues" evidence="3">
    <location>
        <begin position="171"/>
        <end position="182"/>
    </location>
</feature>
<reference evidence="5" key="2">
    <citation type="submission" date="2020-11" db="EMBL/GenBank/DDBJ databases">
        <authorList>
            <person name="Cecchin M."/>
            <person name="Marcolungo L."/>
            <person name="Rossato M."/>
            <person name="Girolomoni L."/>
            <person name="Cosentino E."/>
            <person name="Cuine S."/>
            <person name="Li-Beisson Y."/>
            <person name="Delledonne M."/>
            <person name="Ballottari M."/>
        </authorList>
    </citation>
    <scope>NUCLEOTIDE SEQUENCE</scope>
    <source>
        <strain evidence="5">211/11P</strain>
        <tissue evidence="5">Whole cell</tissue>
    </source>
</reference>
<dbReference type="PROSITE" id="PS51698">
    <property type="entry name" value="U_BOX"/>
    <property type="match status" value="1"/>
</dbReference>
<dbReference type="SMART" id="SM00185">
    <property type="entry name" value="ARM"/>
    <property type="match status" value="3"/>
</dbReference>
<gene>
    <name evidence="5" type="ORF">D9Q98_007808</name>
</gene>
<dbReference type="SUPFAM" id="SSF48371">
    <property type="entry name" value="ARM repeat"/>
    <property type="match status" value="1"/>
</dbReference>
<dbReference type="AlphaFoldDB" id="A0A9D4YTI8"/>
<keyword evidence="6" id="KW-1185">Reference proteome</keyword>
<dbReference type="Gene3D" id="3.30.40.10">
    <property type="entry name" value="Zinc/RING finger domain, C3HC4 (zinc finger)"/>
    <property type="match status" value="1"/>
</dbReference>
<dbReference type="InterPro" id="IPR013083">
    <property type="entry name" value="Znf_RING/FYVE/PHD"/>
</dbReference>
<feature type="region of interest" description="Disordered" evidence="3">
    <location>
        <begin position="158"/>
        <end position="272"/>
    </location>
</feature>
<evidence type="ECO:0000259" key="4">
    <source>
        <dbReference type="PROSITE" id="PS51698"/>
    </source>
</evidence>
<evidence type="ECO:0000256" key="3">
    <source>
        <dbReference type="SAM" id="MobiDB-lite"/>
    </source>
</evidence>
<evidence type="ECO:0000256" key="1">
    <source>
        <dbReference type="ARBA" id="ARBA00000900"/>
    </source>
</evidence>
<dbReference type="EC" id="2.3.2.27" evidence="2"/>
<sequence>MGTAHIPEPPVARPPTAQAAPAGGASAGGGTPQEPPDEFIDPISAELMLDPVLLLDSGQSYSRSTIEAWFARCKDAGLPCTDPLSGKVLSNTTTVCNFALKSMVTTWADRHKIADLPSFSKRLARIRSQGGASSSASAAAAAAAAELGLLRFDDAHPSASHTARSAEAGSSSGGIGNRGGGMLYPDVGQWQASQPPAASGNPAAGTPPPQAAPPPPAVAATGDAATGAGPALAAQTAGGGTAHSDPLPSTWRPGIYPSSLHPAPPVSKEQAADTALTALRTAASQRGGGSEGGAAYYAWTLMELAAAADGRDFLWEANAVPLAIFVLGQPPSAQQQGTEEAGGLEAAKPALCGMLHRMGARDADVAASIAQCGGVQVLVSQLTAERRELRIAACRALYFLGWQGREIRASMLEALSAHAAACRLPPRPLLAFWRFWEQRQPAAGAVTGTSLAGGRESEWEPLSLLLHMLAEGCSGAAASSLLLLDASASAVPDVLAVCAAASDAPAVRFAALSAAKTLAVLPANLPLLLEAALGEGARCRASLAADDGDEDGGDAGPSDCGESSTVAGRVCELLWGLCYSPSRGGSLPGVVAALHRHADKVLDTLEAALAPGQKPAAECKWLAAGLLACLMHEPPHSDPAAAAAADGMRALLAQQAAAPVLVCLLELLCADSAKASPQTAAAAALAVGNMAAYRGAAQAPALSPRVSVSAALQRTCSGAGGSGAFGSALAGSGGSGDVGGMAKLAARLSMLARHGPHSGQGSGNHAETASPPATPPHFRAQPTEPRGALLHHGAVQRLLRLLIDSSAGARAAASAAVPAALTPQAQTSAAAARSAAAEAAALQRGMLAAALQALNNLCADRAAANQLRAGTRAQVEVQLDLREALNAAMVDHQLQPATRELARRMLHTESGAPGQPPALACSCTAPPTRPAAYPNP</sequence>
<feature type="region of interest" description="Disordered" evidence="3">
    <location>
        <begin position="1"/>
        <end position="37"/>
    </location>
</feature>
<evidence type="ECO:0000313" key="6">
    <source>
        <dbReference type="Proteomes" id="UP001055712"/>
    </source>
</evidence>
<dbReference type="GO" id="GO:0016567">
    <property type="term" value="P:protein ubiquitination"/>
    <property type="evidence" value="ECO:0007669"/>
    <property type="project" value="InterPro"/>
</dbReference>
<name>A0A9D4YTI8_CHLVU</name>
<dbReference type="Gene3D" id="1.25.10.10">
    <property type="entry name" value="Leucine-rich Repeat Variant"/>
    <property type="match status" value="1"/>
</dbReference>
<evidence type="ECO:0000313" key="5">
    <source>
        <dbReference type="EMBL" id="KAI3425833.1"/>
    </source>
</evidence>
<dbReference type="EMBL" id="SIDB01000011">
    <property type="protein sequence ID" value="KAI3425833.1"/>
    <property type="molecule type" value="Genomic_DNA"/>
</dbReference>
<dbReference type="SUPFAM" id="SSF57850">
    <property type="entry name" value="RING/U-box"/>
    <property type="match status" value="1"/>
</dbReference>
<dbReference type="Proteomes" id="UP001055712">
    <property type="component" value="Unassembled WGS sequence"/>
</dbReference>
<dbReference type="InterPro" id="IPR052085">
    <property type="entry name" value="WD-SAM-U-box"/>
</dbReference>
<feature type="region of interest" description="Disordered" evidence="3">
    <location>
        <begin position="753"/>
        <end position="783"/>
    </location>
</feature>
<feature type="domain" description="U-box" evidence="4">
    <location>
        <begin position="34"/>
        <end position="114"/>
    </location>
</feature>
<comment type="caution">
    <text evidence="5">The sequence shown here is derived from an EMBL/GenBank/DDBJ whole genome shotgun (WGS) entry which is preliminary data.</text>
</comment>
<dbReference type="SMART" id="SM00504">
    <property type="entry name" value="Ubox"/>
    <property type="match status" value="1"/>
</dbReference>
<reference evidence="5" key="1">
    <citation type="journal article" date="2019" name="Plant J.">
        <title>Chlorella vulgaris genome assembly and annotation reveals the molecular basis for metabolic acclimation to high light conditions.</title>
        <authorList>
            <person name="Cecchin M."/>
            <person name="Marcolungo L."/>
            <person name="Rossato M."/>
            <person name="Girolomoni L."/>
            <person name="Cosentino E."/>
            <person name="Cuine S."/>
            <person name="Li-Beisson Y."/>
            <person name="Delledonne M."/>
            <person name="Ballottari M."/>
        </authorList>
    </citation>
    <scope>NUCLEOTIDE SEQUENCE</scope>
    <source>
        <strain evidence="5">211/11P</strain>
    </source>
</reference>
<dbReference type="PANTHER" id="PTHR46573:SF1">
    <property type="entry name" value="WD REPEAT, SAM AND U-BOX DOMAIN-CONTAINING PROTEIN 1"/>
    <property type="match status" value="1"/>
</dbReference>
<feature type="compositionally biased region" description="Low complexity" evidence="3">
    <location>
        <begin position="218"/>
        <end position="236"/>
    </location>
</feature>
<feature type="compositionally biased region" description="Low complexity" evidence="3">
    <location>
        <begin position="14"/>
        <end position="24"/>
    </location>
</feature>
<evidence type="ECO:0000256" key="2">
    <source>
        <dbReference type="ARBA" id="ARBA00012483"/>
    </source>
</evidence>
<dbReference type="Pfam" id="PF04564">
    <property type="entry name" value="U-box"/>
    <property type="match status" value="1"/>
</dbReference>
<dbReference type="OrthoDB" id="512833at2759"/>
<feature type="compositionally biased region" description="Pro residues" evidence="3">
    <location>
        <begin position="205"/>
        <end position="217"/>
    </location>
</feature>
<accession>A0A9D4YTI8</accession>
<proteinExistence type="predicted"/>
<protein>
    <recommendedName>
        <fullName evidence="2">RING-type E3 ubiquitin transferase</fullName>
        <ecNumber evidence="2">2.3.2.27</ecNumber>
    </recommendedName>
</protein>
<dbReference type="PANTHER" id="PTHR46573">
    <property type="entry name" value="WD REPEAT, SAM AND U-BOX DOMAIN-CONTAINING PROTEIN 1"/>
    <property type="match status" value="1"/>
</dbReference>
<dbReference type="InterPro" id="IPR000225">
    <property type="entry name" value="Armadillo"/>
</dbReference>
<dbReference type="InterPro" id="IPR016024">
    <property type="entry name" value="ARM-type_fold"/>
</dbReference>
<dbReference type="InterPro" id="IPR011989">
    <property type="entry name" value="ARM-like"/>
</dbReference>
<comment type="catalytic activity">
    <reaction evidence="1">
        <text>S-ubiquitinyl-[E2 ubiquitin-conjugating enzyme]-L-cysteine + [acceptor protein]-L-lysine = [E2 ubiquitin-conjugating enzyme]-L-cysteine + N(6)-ubiquitinyl-[acceptor protein]-L-lysine.</text>
        <dbReference type="EC" id="2.3.2.27"/>
    </reaction>
</comment>
<dbReference type="GO" id="GO:0061630">
    <property type="term" value="F:ubiquitin protein ligase activity"/>
    <property type="evidence" value="ECO:0007669"/>
    <property type="project" value="UniProtKB-EC"/>
</dbReference>